<dbReference type="OrthoDB" id="1118927at2"/>
<dbReference type="EMBL" id="SMLG01000001">
    <property type="protein sequence ID" value="TDE46674.1"/>
    <property type="molecule type" value="Genomic_DNA"/>
</dbReference>
<reference evidence="1 2" key="1">
    <citation type="submission" date="2019-03" db="EMBL/GenBank/DDBJ databases">
        <title>Novel species of Flavobacterium.</title>
        <authorList>
            <person name="Liu Q."/>
            <person name="Xin Y.-H."/>
        </authorList>
    </citation>
    <scope>NUCLEOTIDE SEQUENCE [LARGE SCALE GENOMIC DNA]</scope>
    <source>
        <strain evidence="1 2">LB3P52</strain>
    </source>
</reference>
<gene>
    <name evidence="1" type="ORF">E0I26_00910</name>
</gene>
<evidence type="ECO:0000313" key="2">
    <source>
        <dbReference type="Proteomes" id="UP000294814"/>
    </source>
</evidence>
<evidence type="ECO:0008006" key="3">
    <source>
        <dbReference type="Google" id="ProtNLM"/>
    </source>
</evidence>
<accession>A0A4V2Z9P4</accession>
<sequence>MKKIIIILIFSIGFISCSSNDETKIENSDIIGKWNWISTDGGFAFHIHEKPTTGNTFQLSLMKNYVYSIAQNGNEVESGTYELVMKRSIYSGEMERFIICYAKNQQLQNVVINGIIKVYETNKLDISDNNYDGIGSGFVKTE</sequence>
<organism evidence="1 2">
    <name type="scientific">Flavobacterium rhamnosiphilum</name>
    <dbReference type="NCBI Taxonomy" id="2541724"/>
    <lineage>
        <taxon>Bacteria</taxon>
        <taxon>Pseudomonadati</taxon>
        <taxon>Bacteroidota</taxon>
        <taxon>Flavobacteriia</taxon>
        <taxon>Flavobacteriales</taxon>
        <taxon>Flavobacteriaceae</taxon>
        <taxon>Flavobacterium</taxon>
    </lineage>
</organism>
<dbReference type="RefSeq" id="WP_131914623.1">
    <property type="nucleotide sequence ID" value="NZ_SMLG01000001.1"/>
</dbReference>
<name>A0A4V2Z9P4_9FLAO</name>
<dbReference type="PROSITE" id="PS51257">
    <property type="entry name" value="PROKAR_LIPOPROTEIN"/>
    <property type="match status" value="1"/>
</dbReference>
<keyword evidence="2" id="KW-1185">Reference proteome</keyword>
<evidence type="ECO:0000313" key="1">
    <source>
        <dbReference type="EMBL" id="TDE46674.1"/>
    </source>
</evidence>
<comment type="caution">
    <text evidence="1">The sequence shown here is derived from an EMBL/GenBank/DDBJ whole genome shotgun (WGS) entry which is preliminary data.</text>
</comment>
<dbReference type="Proteomes" id="UP000294814">
    <property type="component" value="Unassembled WGS sequence"/>
</dbReference>
<protein>
    <recommendedName>
        <fullName evidence="3">Lipocalin-like domain-containing protein</fullName>
    </recommendedName>
</protein>
<dbReference type="AlphaFoldDB" id="A0A4V2Z9P4"/>
<proteinExistence type="predicted"/>